<feature type="domain" description="4Fe-4S ferredoxin-type" evidence="1">
    <location>
        <begin position="1"/>
        <end position="23"/>
    </location>
</feature>
<gene>
    <name evidence="2" type="ORF">VitviT2T_024729</name>
</gene>
<dbReference type="PANTHER" id="PTHR19248">
    <property type="entry name" value="ATP-BINDING TRANSPORT PROTEIN-RELATED"/>
    <property type="match status" value="1"/>
</dbReference>
<name>A0ABY9DIH1_VITVI</name>
<keyword evidence="3" id="KW-1185">Reference proteome</keyword>
<dbReference type="Pfam" id="PF00037">
    <property type="entry name" value="Fer4"/>
    <property type="match status" value="1"/>
</dbReference>
<dbReference type="PROSITE" id="PS00198">
    <property type="entry name" value="4FE4S_FER_1"/>
    <property type="match status" value="1"/>
</dbReference>
<evidence type="ECO:0000259" key="1">
    <source>
        <dbReference type="PROSITE" id="PS51379"/>
    </source>
</evidence>
<dbReference type="PROSITE" id="PS51379">
    <property type="entry name" value="4FE4S_FER_2"/>
    <property type="match status" value="1"/>
</dbReference>
<proteinExistence type="predicted"/>
<organism evidence="2 3">
    <name type="scientific">Vitis vinifera</name>
    <name type="common">Grape</name>
    <dbReference type="NCBI Taxonomy" id="29760"/>
    <lineage>
        <taxon>Eukaryota</taxon>
        <taxon>Viridiplantae</taxon>
        <taxon>Streptophyta</taxon>
        <taxon>Embryophyta</taxon>
        <taxon>Tracheophyta</taxon>
        <taxon>Spermatophyta</taxon>
        <taxon>Magnoliopsida</taxon>
        <taxon>eudicotyledons</taxon>
        <taxon>Gunneridae</taxon>
        <taxon>Pentapetalae</taxon>
        <taxon>rosids</taxon>
        <taxon>Vitales</taxon>
        <taxon>Vitaceae</taxon>
        <taxon>Viteae</taxon>
        <taxon>Vitis</taxon>
    </lineage>
</organism>
<dbReference type="Proteomes" id="UP001227230">
    <property type="component" value="Chromosome 16"/>
</dbReference>
<evidence type="ECO:0000313" key="3">
    <source>
        <dbReference type="Proteomes" id="UP001227230"/>
    </source>
</evidence>
<dbReference type="InterPro" id="IPR013283">
    <property type="entry name" value="RLI1"/>
</dbReference>
<protein>
    <recommendedName>
        <fullName evidence="1">4Fe-4S ferredoxin-type domain-containing protein</fullName>
    </recommendedName>
</protein>
<accession>A0ABY9DIH1</accession>
<reference evidence="2 3" key="1">
    <citation type="journal article" date="2023" name="Hortic Res">
        <title>The complete reference genome for grapevine (Vitis vinifera L.) genetics and breeding.</title>
        <authorList>
            <person name="Shi X."/>
            <person name="Cao S."/>
            <person name="Wang X."/>
            <person name="Huang S."/>
            <person name="Wang Y."/>
            <person name="Liu Z."/>
            <person name="Liu W."/>
            <person name="Leng X."/>
            <person name="Peng Y."/>
            <person name="Wang N."/>
            <person name="Wang Y."/>
            <person name="Ma Z."/>
            <person name="Xu X."/>
            <person name="Zhang F."/>
            <person name="Xue H."/>
            <person name="Zhong H."/>
            <person name="Wang Y."/>
            <person name="Zhang K."/>
            <person name="Velt A."/>
            <person name="Avia K."/>
            <person name="Holtgrawe D."/>
            <person name="Grimplet J."/>
            <person name="Matus J.T."/>
            <person name="Ware D."/>
            <person name="Wu X."/>
            <person name="Wang H."/>
            <person name="Liu C."/>
            <person name="Fang Y."/>
            <person name="Rustenholz C."/>
            <person name="Cheng Z."/>
            <person name="Xiao H."/>
            <person name="Zhou Y."/>
        </authorList>
    </citation>
    <scope>NUCLEOTIDE SEQUENCE [LARGE SCALE GENOMIC DNA]</scope>
    <source>
        <strain evidence="3">cv. Pinot noir / PN40024</strain>
        <tissue evidence="2">Leaf</tissue>
    </source>
</reference>
<dbReference type="EMBL" id="CP126663">
    <property type="protein sequence ID" value="WKA06849.1"/>
    <property type="molecule type" value="Genomic_DNA"/>
</dbReference>
<dbReference type="SUPFAM" id="SSF54862">
    <property type="entry name" value="4Fe-4S ferredoxins"/>
    <property type="match status" value="1"/>
</dbReference>
<sequence>MVCIGCGICIKKCPFEALQIINLPKDLDKDTTHRYGPSAFKLLGLPVPKSGQVLGLVGTNGIRKSTAPVFRSGLEIELVFLHGGFWKYNTTPYNIFPLSEDIMDAKNEEELTI</sequence>
<dbReference type="InterPro" id="IPR017896">
    <property type="entry name" value="4Fe4S_Fe-S-bd"/>
</dbReference>
<dbReference type="InterPro" id="IPR017900">
    <property type="entry name" value="4Fe4S_Fe_S_CS"/>
</dbReference>
<dbReference type="InterPro" id="IPR027417">
    <property type="entry name" value="P-loop_NTPase"/>
</dbReference>
<evidence type="ECO:0000313" key="2">
    <source>
        <dbReference type="EMBL" id="WKA06849.1"/>
    </source>
</evidence>
<dbReference type="Gene3D" id="3.40.50.300">
    <property type="entry name" value="P-loop containing nucleotide triphosphate hydrolases"/>
    <property type="match status" value="1"/>
</dbReference>